<dbReference type="SUPFAM" id="SSF50729">
    <property type="entry name" value="PH domain-like"/>
    <property type="match status" value="1"/>
</dbReference>
<feature type="region of interest" description="Disordered" evidence="3">
    <location>
        <begin position="843"/>
        <end position="939"/>
    </location>
</feature>
<proteinExistence type="predicted"/>
<feature type="domain" description="Serine/threonine-protein phosphatase 4 regulatory subunit 3-like central" evidence="4">
    <location>
        <begin position="264"/>
        <end position="826"/>
    </location>
</feature>
<evidence type="ECO:0000313" key="7">
    <source>
        <dbReference type="Proteomes" id="UP000076532"/>
    </source>
</evidence>
<feature type="compositionally biased region" description="Basic and acidic residues" evidence="3">
    <location>
        <begin position="843"/>
        <end position="857"/>
    </location>
</feature>
<gene>
    <name evidence="6" type="ORF">FIBSPDRAFT_797766</name>
</gene>
<feature type="compositionally biased region" description="Low complexity" evidence="3">
    <location>
        <begin position="64"/>
        <end position="77"/>
    </location>
</feature>
<reference evidence="6 7" key="1">
    <citation type="journal article" date="2016" name="Mol. Biol. Evol.">
        <title>Comparative Genomics of Early-Diverging Mushroom-Forming Fungi Provides Insights into the Origins of Lignocellulose Decay Capabilities.</title>
        <authorList>
            <person name="Nagy L.G."/>
            <person name="Riley R."/>
            <person name="Tritt A."/>
            <person name="Adam C."/>
            <person name="Daum C."/>
            <person name="Floudas D."/>
            <person name="Sun H."/>
            <person name="Yadav J.S."/>
            <person name="Pangilinan J."/>
            <person name="Larsson K.H."/>
            <person name="Matsuura K."/>
            <person name="Barry K."/>
            <person name="Labutti K."/>
            <person name="Kuo R."/>
            <person name="Ohm R.A."/>
            <person name="Bhattacharya S.S."/>
            <person name="Shirouzu T."/>
            <person name="Yoshinaga Y."/>
            <person name="Martin F.M."/>
            <person name="Grigoriev I.V."/>
            <person name="Hibbett D.S."/>
        </authorList>
    </citation>
    <scope>NUCLEOTIDE SEQUENCE [LARGE SCALE GENOMIC DNA]</scope>
    <source>
        <strain evidence="6 7">CBS 109695</strain>
    </source>
</reference>
<evidence type="ECO:0000259" key="5">
    <source>
        <dbReference type="Pfam" id="PF22972"/>
    </source>
</evidence>
<name>A0A166CAW0_9AGAM</name>
<evidence type="ECO:0000256" key="2">
    <source>
        <dbReference type="ARBA" id="ARBA00023242"/>
    </source>
</evidence>
<dbReference type="Proteomes" id="UP000076532">
    <property type="component" value="Unassembled WGS sequence"/>
</dbReference>
<dbReference type="InterPro" id="IPR016024">
    <property type="entry name" value="ARM-type_fold"/>
</dbReference>
<feature type="region of interest" description="Disordered" evidence="3">
    <location>
        <begin position="952"/>
        <end position="1075"/>
    </location>
</feature>
<dbReference type="InterPro" id="IPR055236">
    <property type="entry name" value="EVH1_PP4R3"/>
</dbReference>
<dbReference type="InterPro" id="IPR051137">
    <property type="entry name" value="PP4R3-like"/>
</dbReference>
<evidence type="ECO:0000259" key="4">
    <source>
        <dbReference type="Pfam" id="PF04802"/>
    </source>
</evidence>
<dbReference type="Pfam" id="PF04802">
    <property type="entry name" value="PP4R3"/>
    <property type="match status" value="1"/>
</dbReference>
<feature type="compositionally biased region" description="Polar residues" evidence="3">
    <location>
        <begin position="10"/>
        <end position="21"/>
    </location>
</feature>
<dbReference type="SUPFAM" id="SSF48371">
    <property type="entry name" value="ARM repeat"/>
    <property type="match status" value="1"/>
</dbReference>
<dbReference type="AlphaFoldDB" id="A0A166CAW0"/>
<accession>A0A166CAW0</accession>
<feature type="compositionally biased region" description="Acidic residues" evidence="3">
    <location>
        <begin position="869"/>
        <end position="884"/>
    </location>
</feature>
<feature type="region of interest" description="Disordered" evidence="3">
    <location>
        <begin position="1"/>
        <end position="107"/>
    </location>
</feature>
<evidence type="ECO:0000256" key="1">
    <source>
        <dbReference type="ARBA" id="ARBA00004123"/>
    </source>
</evidence>
<dbReference type="OrthoDB" id="27483at2759"/>
<feature type="compositionally biased region" description="Low complexity" evidence="3">
    <location>
        <begin position="86"/>
        <end position="101"/>
    </location>
</feature>
<feature type="compositionally biased region" description="Polar residues" evidence="3">
    <location>
        <begin position="954"/>
        <end position="966"/>
    </location>
</feature>
<keyword evidence="7" id="KW-1185">Reference proteome</keyword>
<dbReference type="GO" id="GO:0030289">
    <property type="term" value="C:protein phosphatase 4 complex"/>
    <property type="evidence" value="ECO:0007669"/>
    <property type="project" value="TreeGrafter"/>
</dbReference>
<comment type="subcellular location">
    <subcellularLocation>
        <location evidence="1">Nucleus</location>
    </subcellularLocation>
</comment>
<dbReference type="EMBL" id="KV417632">
    <property type="protein sequence ID" value="KZP13464.1"/>
    <property type="molecule type" value="Genomic_DNA"/>
</dbReference>
<dbReference type="InterPro" id="IPR006887">
    <property type="entry name" value="P4R3-like_central_dom"/>
</dbReference>
<feature type="compositionally biased region" description="Basic and acidic residues" evidence="3">
    <location>
        <begin position="1039"/>
        <end position="1053"/>
    </location>
</feature>
<dbReference type="InterPro" id="IPR011993">
    <property type="entry name" value="PH-like_dom_sf"/>
</dbReference>
<feature type="compositionally biased region" description="Pro residues" evidence="3">
    <location>
        <begin position="1007"/>
        <end position="1022"/>
    </location>
</feature>
<organism evidence="6 7">
    <name type="scientific">Athelia psychrophila</name>
    <dbReference type="NCBI Taxonomy" id="1759441"/>
    <lineage>
        <taxon>Eukaryota</taxon>
        <taxon>Fungi</taxon>
        <taxon>Dikarya</taxon>
        <taxon>Basidiomycota</taxon>
        <taxon>Agaricomycotina</taxon>
        <taxon>Agaricomycetes</taxon>
        <taxon>Agaricomycetidae</taxon>
        <taxon>Atheliales</taxon>
        <taxon>Atheliaceae</taxon>
        <taxon>Athelia</taxon>
    </lineage>
</organism>
<dbReference type="STRING" id="436010.A0A166CAW0"/>
<feature type="domain" description="PP4R3 EVH1-like" evidence="5">
    <location>
        <begin position="122"/>
        <end position="220"/>
    </location>
</feature>
<keyword evidence="2" id="KW-0539">Nucleus</keyword>
<feature type="compositionally biased region" description="Polar residues" evidence="3">
    <location>
        <begin position="891"/>
        <end position="906"/>
    </location>
</feature>
<dbReference type="GO" id="GO:0072542">
    <property type="term" value="F:protein phosphatase activator activity"/>
    <property type="evidence" value="ECO:0007669"/>
    <property type="project" value="TreeGrafter"/>
</dbReference>
<evidence type="ECO:0000256" key="3">
    <source>
        <dbReference type="SAM" id="MobiDB-lite"/>
    </source>
</evidence>
<feature type="region of interest" description="Disordered" evidence="3">
    <location>
        <begin position="1081"/>
        <end position="1100"/>
    </location>
</feature>
<dbReference type="PANTHER" id="PTHR23318:SF0">
    <property type="entry name" value="SERINE_THREONINE-PROTEIN PHOSPHATASE 4 REGULATORY SUBUNIT 3"/>
    <property type="match status" value="1"/>
</dbReference>
<dbReference type="PANTHER" id="PTHR23318">
    <property type="entry name" value="ATP SYNTHASE GAMMA-RELATED"/>
    <property type="match status" value="1"/>
</dbReference>
<dbReference type="Pfam" id="PF22972">
    <property type="entry name" value="EVH1_PP4R3"/>
    <property type="match status" value="1"/>
</dbReference>
<dbReference type="GO" id="GO:0005654">
    <property type="term" value="C:nucleoplasm"/>
    <property type="evidence" value="ECO:0007669"/>
    <property type="project" value="TreeGrafter"/>
</dbReference>
<protein>
    <submittedName>
        <fullName evidence="6">DUF625-domain-containing protein</fullName>
    </submittedName>
</protein>
<dbReference type="Gene3D" id="2.30.29.30">
    <property type="entry name" value="Pleckstrin-homology domain (PH domain)/Phosphotyrosine-binding domain (PTB)"/>
    <property type="match status" value="1"/>
</dbReference>
<sequence>MRTEDGAKTLVSSECNNNQSVDPLKPLDEFTSIDAPSASAGVPENPKPLEKPVENGTAVEEGQEPGARAAGEPAEVALEGAEVATEAAHSSESFGESGESQETVEASEGVLAWAPEEDHEHKRVKVYELIGSRWVDQGTAFCLGSFQNETQEAFIIARAENNYNEIILSTAIRGNDVYQRQQDTLIVWTEPDGVDYALSFQDPDGCSEVWNFILDVQRHMNANGDDHAVAGSSSPLIGPNESITTTSIIRAGHLPTPRMGIIGEIERAIKALARTQPVKEKICEYIQQEEYLKSMIEVMTVAENQESLENLHALCCLMQTILMLNDHSMYEHILDDDIFFGVVGMLEYDPEFPLHKANYREFLNSTTTFHQPIPIRDTAIQKKIHHTYRLQFIKDVVLARALDDSTFNVLNSCIIFNQIDIINHVQQDVGFLREVVGLYVDDDMLSGGSAKKNGAEGMDVDKSPDGIEKQNGTVTATQTSREGLYAFAPPDELTEEEKAIRREVVFLIQQLCVMGKNIQLPARMALFRALVDRGILFAVQWALALPEKEEVCKPVISAAGEVLAALLDHDLNGVRGHVLKQMVAIEKEREAKKKGADKADTILALMCKIMAQSRDLAVQSQIGDALKVIMEIPQTDTPEPNTVIGVKLLGRGKDDPGTEKFLDTFYKTCIESLLKPFSEIPEFKNLTEPTIRLSREKTNLFLYLCDLLCNFAQQHSFRSHFYFLSSNIAPRIASLLKARDKHLRLAAFRFFRICLKLNNRNLTNYLIKCGIAGPLIELTLQESRRDNLLSSSCQELFEHLRKENLKDFIDHCMTKHEAAIRKLAETPLGGPRFMSFIRRWEMNNEPPPKEEKTETSDLRTPSQSRQVEAEEEDYFNTDEDDDGDFIPAISASLSSRGQSPTPTSNALKRKRRTGLNISSNFRPVLTPRAPPIGSLVDYEDDDDDLVTMDAGVSSARQKQGSPNLLSSPRLANRQVPPSLPPQRPPPDDDDDEDNMLESLVRSAETPSPAPTKSPSPELPPMRPLAKRQRNDDDGDDELLERLASKAKRPDLGAEKVLPVAGIRAGSKPGDDPPKKIKLKFGLTSLGSVPSEPGGKDGDTG</sequence>
<dbReference type="GO" id="GO:0006974">
    <property type="term" value="P:DNA damage response"/>
    <property type="evidence" value="ECO:0007669"/>
    <property type="project" value="TreeGrafter"/>
</dbReference>
<evidence type="ECO:0000313" key="6">
    <source>
        <dbReference type="EMBL" id="KZP13464.1"/>
    </source>
</evidence>